<name>A0A2R9VIM4_VIBPH</name>
<evidence type="ECO:0000313" key="3">
    <source>
        <dbReference type="EMBL" id="QHH10771.1"/>
    </source>
</evidence>
<dbReference type="OMA" id="NWHEGQD"/>
<dbReference type="Proteomes" id="UP000856022">
    <property type="component" value="Unassembled WGS sequence"/>
</dbReference>
<dbReference type="EMBL" id="DACQKT010000014">
    <property type="protein sequence ID" value="HAS6679390.1"/>
    <property type="molecule type" value="Genomic_DNA"/>
</dbReference>
<dbReference type="Proteomes" id="UP000464718">
    <property type="component" value="Chromosome i"/>
</dbReference>
<proteinExistence type="predicted"/>
<gene>
    <name evidence="3" type="ORF">EHC69_16230</name>
    <name evidence="2" type="ORF">I7278_21575</name>
</gene>
<evidence type="ECO:0000256" key="1">
    <source>
        <dbReference type="SAM" id="SignalP"/>
    </source>
</evidence>
<reference evidence="3 4" key="2">
    <citation type="submission" date="2018-12" db="EMBL/GenBank/DDBJ databases">
        <title>Genomic insights into the evolutionary origins and pathogenicity of five Vibrio parahaemolyticus strains isolated from the shrimp with acute hepatopancreatic necrosis disease (AHPND).</title>
        <authorList>
            <person name="Yang Q."/>
            <person name="Dong X."/>
            <person name="Xie G."/>
            <person name="Fu S."/>
            <person name="Zou P."/>
            <person name="Sun J."/>
            <person name="Wang Y."/>
            <person name="Huang J."/>
        </authorList>
    </citation>
    <scope>NUCLEOTIDE SEQUENCE [LARGE SCALE GENOMIC DNA]</scope>
    <source>
        <strain evidence="3 4">20160303005-1</strain>
    </source>
</reference>
<accession>A0A2R9VIM4</accession>
<dbReference type="OrthoDB" id="92679at2"/>
<reference evidence="2" key="3">
    <citation type="submission" date="2019-12" db="EMBL/GenBank/DDBJ databases">
        <authorList>
            <consortium name="NCBI Pathogen Detection Project"/>
        </authorList>
    </citation>
    <scope>NUCLEOTIDE SEQUENCE</scope>
    <source>
        <strain evidence="2">1930</strain>
    </source>
</reference>
<feature type="signal peptide" evidence="1">
    <location>
        <begin position="1"/>
        <end position="25"/>
    </location>
</feature>
<dbReference type="EMBL" id="CP034298">
    <property type="protein sequence ID" value="QHH10771.1"/>
    <property type="molecule type" value="Genomic_DNA"/>
</dbReference>
<dbReference type="NCBIfam" id="NF047437">
    <property type="entry name" value="VC2662_fam"/>
    <property type="match status" value="1"/>
</dbReference>
<sequence length="191" mass="20227">MEIKMKKLMTSLAVAATIASPVALANSTPVMFSTIDHTNAPSNSAVGGVRLAVLHGQVNEVKGVDFSVLGMSETDRTTGVNFGLFFGAAKVNQEMKGASLGLVNWNQGQTTGVNFGAVNITNNVKGLNWSAVNYSEGYTMADVGLASISKKSNFQLGFFNMTDQIDGVQIGLLNCADNGFFKCFPIINFAK</sequence>
<evidence type="ECO:0000313" key="4">
    <source>
        <dbReference type="Proteomes" id="UP000464718"/>
    </source>
</evidence>
<keyword evidence="1" id="KW-0732">Signal</keyword>
<organism evidence="2">
    <name type="scientific">Vibrio parahaemolyticus</name>
    <dbReference type="NCBI Taxonomy" id="670"/>
    <lineage>
        <taxon>Bacteria</taxon>
        <taxon>Pseudomonadati</taxon>
        <taxon>Pseudomonadota</taxon>
        <taxon>Gammaproteobacteria</taxon>
        <taxon>Vibrionales</taxon>
        <taxon>Vibrionaceae</taxon>
        <taxon>Vibrio</taxon>
    </lineage>
</organism>
<evidence type="ECO:0000313" key="2">
    <source>
        <dbReference type="EMBL" id="HAS6679390.1"/>
    </source>
</evidence>
<feature type="chain" id="PRO_5044385171" evidence="1">
    <location>
        <begin position="26"/>
        <end position="191"/>
    </location>
</feature>
<dbReference type="AlphaFoldDB" id="A0A2R9VIM4"/>
<protein>
    <submittedName>
        <fullName evidence="2">PhaC PHA synthase</fullName>
    </submittedName>
</protein>
<reference evidence="2" key="1">
    <citation type="journal article" date="2018" name="Genome Biol.">
        <title>SKESA: strategic k-mer extension for scrupulous assemblies.</title>
        <authorList>
            <person name="Souvorov A."/>
            <person name="Agarwala R."/>
            <person name="Lipman D.J."/>
        </authorList>
    </citation>
    <scope>NUCLEOTIDE SEQUENCE</scope>
    <source>
        <strain evidence="2">1930</strain>
    </source>
</reference>